<evidence type="ECO:0000256" key="1">
    <source>
        <dbReference type="ARBA" id="ARBA00023015"/>
    </source>
</evidence>
<keyword evidence="5" id="KW-1185">Reference proteome</keyword>
<dbReference type="SMART" id="SM00420">
    <property type="entry name" value="HTH_DEOR"/>
    <property type="match status" value="1"/>
</dbReference>
<accession>A0A255XWQ5</accession>
<proteinExistence type="predicted"/>
<feature type="domain" description="HTH deoR-type" evidence="3">
    <location>
        <begin position="6"/>
        <end position="57"/>
    </location>
</feature>
<protein>
    <submittedName>
        <fullName evidence="4">Transcriptional regulator</fullName>
    </submittedName>
</protein>
<dbReference type="Proteomes" id="UP000216361">
    <property type="component" value="Unassembled WGS sequence"/>
</dbReference>
<dbReference type="InterPro" id="IPR026881">
    <property type="entry name" value="WYL_dom"/>
</dbReference>
<keyword evidence="1" id="KW-0805">Transcription regulation</keyword>
<evidence type="ECO:0000256" key="2">
    <source>
        <dbReference type="ARBA" id="ARBA00023163"/>
    </source>
</evidence>
<dbReference type="Pfam" id="PF13280">
    <property type="entry name" value="WYL"/>
    <property type="match status" value="1"/>
</dbReference>
<comment type="caution">
    <text evidence="4">The sequence shown here is derived from an EMBL/GenBank/DDBJ whole genome shotgun (WGS) entry which is preliminary data.</text>
</comment>
<dbReference type="InterPro" id="IPR036390">
    <property type="entry name" value="WH_DNA-bd_sf"/>
</dbReference>
<dbReference type="Pfam" id="PF08279">
    <property type="entry name" value="HTH_11"/>
    <property type="match status" value="1"/>
</dbReference>
<dbReference type="EMBL" id="NOXS01000022">
    <property type="protein sequence ID" value="OYQ21457.1"/>
    <property type="molecule type" value="Genomic_DNA"/>
</dbReference>
<evidence type="ECO:0000259" key="3">
    <source>
        <dbReference type="SMART" id="SM00420"/>
    </source>
</evidence>
<dbReference type="PROSITE" id="PS52050">
    <property type="entry name" value="WYL"/>
    <property type="match status" value="1"/>
</dbReference>
<dbReference type="InterPro" id="IPR036388">
    <property type="entry name" value="WH-like_DNA-bd_sf"/>
</dbReference>
<name>A0A255XWQ5_9PROT</name>
<dbReference type="InterPro" id="IPR001034">
    <property type="entry name" value="DeoR_HTH"/>
</dbReference>
<dbReference type="PANTHER" id="PTHR34580">
    <property type="match status" value="1"/>
</dbReference>
<dbReference type="PANTHER" id="PTHR34580:SF3">
    <property type="entry name" value="PROTEIN PAFB"/>
    <property type="match status" value="1"/>
</dbReference>
<dbReference type="SUPFAM" id="SSF46785">
    <property type="entry name" value="Winged helix' DNA-binding domain"/>
    <property type="match status" value="1"/>
</dbReference>
<organism evidence="4 5">
    <name type="scientific">Elstera cyanobacteriorum</name>
    <dbReference type="NCBI Taxonomy" id="2022747"/>
    <lineage>
        <taxon>Bacteria</taxon>
        <taxon>Pseudomonadati</taxon>
        <taxon>Pseudomonadota</taxon>
        <taxon>Alphaproteobacteria</taxon>
        <taxon>Rhodospirillales</taxon>
        <taxon>Rhodospirillaceae</taxon>
        <taxon>Elstera</taxon>
    </lineage>
</organism>
<evidence type="ECO:0000313" key="4">
    <source>
        <dbReference type="EMBL" id="OYQ21457.1"/>
    </source>
</evidence>
<sequence>MSRSHRLFTLVEALRRHRYPVTAAALAEELGVSVRTIYRDISTLTEQGASIEGEAGLGYVLKPGFLLPPLMFAEAELEALVLGMQWVARQSDADLARAAKQALAKIEAVLPTDLRDHMAGTGMIVPNFAATGPAPALAESLSLPILRTALREERKLDLTYRDKGDAMSRRTIWPIALAFFRDVRVLAAWCESRQDYRHFRLDRMQALSPLPDRPPVRRRTLMARWRRTLNIPDPDAPARS</sequence>
<dbReference type="InterPro" id="IPR013196">
    <property type="entry name" value="HTH_11"/>
</dbReference>
<dbReference type="RefSeq" id="WP_094407275.1">
    <property type="nucleotide sequence ID" value="NZ_BMJZ01000007.1"/>
</dbReference>
<dbReference type="GO" id="GO:0003700">
    <property type="term" value="F:DNA-binding transcription factor activity"/>
    <property type="evidence" value="ECO:0007669"/>
    <property type="project" value="InterPro"/>
</dbReference>
<dbReference type="OrthoDB" id="9807255at2"/>
<dbReference type="Gene3D" id="1.10.10.10">
    <property type="entry name" value="Winged helix-like DNA-binding domain superfamily/Winged helix DNA-binding domain"/>
    <property type="match status" value="1"/>
</dbReference>
<dbReference type="AlphaFoldDB" id="A0A255XWQ5"/>
<dbReference type="InterPro" id="IPR051534">
    <property type="entry name" value="CBASS_pafABC_assoc_protein"/>
</dbReference>
<gene>
    <name evidence="4" type="ORF">CHR90_02175</name>
</gene>
<reference evidence="4 5" key="1">
    <citation type="submission" date="2017-07" db="EMBL/GenBank/DDBJ databases">
        <title>Elstera cyanobacteriorum sp. nov., a novel bacterium isolated from cyanobacterial aggregates in a eutrophic lake.</title>
        <authorList>
            <person name="Cai H."/>
        </authorList>
    </citation>
    <scope>NUCLEOTIDE SEQUENCE [LARGE SCALE GENOMIC DNA]</scope>
    <source>
        <strain evidence="4 5">TH019</strain>
    </source>
</reference>
<keyword evidence="2" id="KW-0804">Transcription</keyword>
<evidence type="ECO:0000313" key="5">
    <source>
        <dbReference type="Proteomes" id="UP000216361"/>
    </source>
</evidence>